<feature type="compositionally biased region" description="Low complexity" evidence="1">
    <location>
        <begin position="67"/>
        <end position="79"/>
    </location>
</feature>
<evidence type="ECO:0000313" key="3">
    <source>
        <dbReference type="Proteomes" id="UP000326062"/>
    </source>
</evidence>
<accession>A0A5N3X9M6</accession>
<reference evidence="2 3" key="1">
    <citation type="submission" date="2019-06" db="EMBL/GenBank/DDBJ databases">
        <title>Discovery of a novel chromosome fission-fusion reversal in muntjac.</title>
        <authorList>
            <person name="Mudd A.B."/>
            <person name="Bredeson J.V."/>
            <person name="Baum R."/>
            <person name="Hockemeyer D."/>
            <person name="Rokhsar D.S."/>
        </authorList>
    </citation>
    <scope>NUCLEOTIDE SEQUENCE [LARGE SCALE GENOMIC DNA]</scope>
    <source>
        <strain evidence="2">UCam_UCB_Mr</strain>
        <tissue evidence="2">Fibroblast cell line</tissue>
    </source>
</reference>
<keyword evidence="3" id="KW-1185">Reference proteome</keyword>
<dbReference type="AlphaFoldDB" id="A0A5N3X9M6"/>
<sequence>MLRTPSRVPRVAAPRNKCRVPWQRREFPGPGGRKRPPPSSRLGEQNPAKRPEIGPALPTGGPRRRAQPASAAQRSGLHSRPPPLSPLRKPGGSYQPPGKLGKGVTGGQRKLVLGPRLWKGENSPANRQSFSVLDFWITTSISF</sequence>
<name>A0A5N3X9M6_MUNRE</name>
<gene>
    <name evidence="2" type="ORF">FD755_018849</name>
</gene>
<organism evidence="2 3">
    <name type="scientific">Muntiacus reevesi</name>
    <name type="common">Reeves' muntjac</name>
    <name type="synonym">Cervus reevesi</name>
    <dbReference type="NCBI Taxonomy" id="9886"/>
    <lineage>
        <taxon>Eukaryota</taxon>
        <taxon>Metazoa</taxon>
        <taxon>Chordata</taxon>
        <taxon>Craniata</taxon>
        <taxon>Vertebrata</taxon>
        <taxon>Euteleostomi</taxon>
        <taxon>Mammalia</taxon>
        <taxon>Eutheria</taxon>
        <taxon>Laurasiatheria</taxon>
        <taxon>Artiodactyla</taxon>
        <taxon>Ruminantia</taxon>
        <taxon>Pecora</taxon>
        <taxon>Cervidae</taxon>
        <taxon>Muntiacinae</taxon>
        <taxon>Muntiacus</taxon>
    </lineage>
</organism>
<dbReference type="Proteomes" id="UP000326062">
    <property type="component" value="Chromosome 13"/>
</dbReference>
<feature type="region of interest" description="Disordered" evidence="1">
    <location>
        <begin position="1"/>
        <end position="109"/>
    </location>
</feature>
<proteinExistence type="predicted"/>
<protein>
    <submittedName>
        <fullName evidence="2">Uncharacterized protein</fullName>
    </submittedName>
</protein>
<dbReference type="EMBL" id="VCEB01000015">
    <property type="protein sequence ID" value="KAB0369856.1"/>
    <property type="molecule type" value="Genomic_DNA"/>
</dbReference>
<evidence type="ECO:0000313" key="2">
    <source>
        <dbReference type="EMBL" id="KAB0369856.1"/>
    </source>
</evidence>
<comment type="caution">
    <text evidence="2">The sequence shown here is derived from an EMBL/GenBank/DDBJ whole genome shotgun (WGS) entry which is preliminary data.</text>
</comment>
<evidence type="ECO:0000256" key="1">
    <source>
        <dbReference type="SAM" id="MobiDB-lite"/>
    </source>
</evidence>